<dbReference type="AlphaFoldDB" id="A0A179ES94"/>
<reference evidence="1 2" key="1">
    <citation type="submission" date="2016-04" db="EMBL/GenBank/DDBJ databases">
        <title>Draft genome of an Enterococcus thailandicus strain isolated from bovine feces.</title>
        <authorList>
            <person name="Beukers A.G."/>
            <person name="Zaheer R."/>
            <person name="Goji N."/>
            <person name="Cook S.R."/>
            <person name="Amoako K."/>
            <person name="Chaves A.V."/>
            <person name="Ward M.P."/>
            <person name="Mcallister T.A."/>
        </authorList>
    </citation>
    <scope>NUCLEOTIDE SEQUENCE [LARGE SCALE GENOMIC DNA]</scope>
    <source>
        <strain evidence="1 2">F0711D 46</strain>
    </source>
</reference>
<dbReference type="RefSeq" id="WP_067482855.1">
    <property type="nucleotide sequence ID" value="NZ_CP171004.1"/>
</dbReference>
<proteinExistence type="predicted"/>
<name>A0A179ES94_ENTTH</name>
<comment type="caution">
    <text evidence="1">The sequence shown here is derived from an EMBL/GenBank/DDBJ whole genome shotgun (WGS) entry which is preliminary data.</text>
</comment>
<gene>
    <name evidence="1" type="ORF">A6E74_05135</name>
</gene>
<accession>A0A179ES94</accession>
<protein>
    <recommendedName>
        <fullName evidence="3">Chemotaxis protein</fullName>
    </recommendedName>
</protein>
<dbReference type="Proteomes" id="UP000078516">
    <property type="component" value="Unassembled WGS sequence"/>
</dbReference>
<evidence type="ECO:0000313" key="2">
    <source>
        <dbReference type="Proteomes" id="UP000078516"/>
    </source>
</evidence>
<evidence type="ECO:0000313" key="1">
    <source>
        <dbReference type="EMBL" id="OAQ56106.1"/>
    </source>
</evidence>
<evidence type="ECO:0008006" key="3">
    <source>
        <dbReference type="Google" id="ProtNLM"/>
    </source>
</evidence>
<organism evidence="1 2">
    <name type="scientific">Enterococcus thailandicus</name>
    <dbReference type="NCBI Taxonomy" id="417368"/>
    <lineage>
        <taxon>Bacteria</taxon>
        <taxon>Bacillati</taxon>
        <taxon>Bacillota</taxon>
        <taxon>Bacilli</taxon>
        <taxon>Lactobacillales</taxon>
        <taxon>Enterococcaceae</taxon>
        <taxon>Enterococcus</taxon>
    </lineage>
</organism>
<keyword evidence="2" id="KW-1185">Reference proteome</keyword>
<dbReference type="EMBL" id="LWMN01000011">
    <property type="protein sequence ID" value="OAQ56106.1"/>
    <property type="molecule type" value="Genomic_DNA"/>
</dbReference>
<sequence>MLPNIGYYVQSVDNIVKQTEEIGEQMHPKYEMIRQAIDEKKVAELNSEQLTEVVQLFEAGTKQYRAMLKKVSALRPPAKVMGIHKKFERAYLSYVAGCEEMIQSIDVEKGIDTDLFEASEKKQDQATDDISLAIQKMTNLLMKK</sequence>